<gene>
    <name evidence="1" type="ORF">Dbus_chr3Lg2363</name>
</gene>
<evidence type="ECO:0000313" key="2">
    <source>
        <dbReference type="Proteomes" id="UP000494163"/>
    </source>
</evidence>
<reference evidence="1 2" key="1">
    <citation type="submission" date="2015-08" db="EMBL/GenBank/DDBJ databases">
        <title>Ancestral chromatin configuration constrains chromatin evolution on differentiating sex chromosomes in Drosophila.</title>
        <authorList>
            <person name="Zhou Q."/>
            <person name="Bachtrog D."/>
        </authorList>
    </citation>
    <scope>NUCLEOTIDE SEQUENCE [LARGE SCALE GENOMIC DNA]</scope>
    <source>
        <tissue evidence="1">Whole larvae</tissue>
    </source>
</reference>
<protein>
    <submittedName>
        <fullName evidence="1">CG7166</fullName>
    </submittedName>
</protein>
<evidence type="ECO:0000313" key="1">
    <source>
        <dbReference type="EMBL" id="ALC45197.1"/>
    </source>
</evidence>
<organism evidence="1 2">
    <name type="scientific">Drosophila busckii</name>
    <name type="common">Fruit fly</name>
    <dbReference type="NCBI Taxonomy" id="30019"/>
    <lineage>
        <taxon>Eukaryota</taxon>
        <taxon>Metazoa</taxon>
        <taxon>Ecdysozoa</taxon>
        <taxon>Arthropoda</taxon>
        <taxon>Hexapoda</taxon>
        <taxon>Insecta</taxon>
        <taxon>Pterygota</taxon>
        <taxon>Neoptera</taxon>
        <taxon>Endopterygota</taxon>
        <taxon>Diptera</taxon>
        <taxon>Brachycera</taxon>
        <taxon>Muscomorpha</taxon>
        <taxon>Ephydroidea</taxon>
        <taxon>Drosophilidae</taxon>
        <taxon>Drosophila</taxon>
    </lineage>
</organism>
<dbReference type="AlphaFoldDB" id="A0A0M4EN13"/>
<name>A0A0M4EN13_DROBS</name>
<accession>A0A0M4EN13</accession>
<keyword evidence="2" id="KW-1185">Reference proteome</keyword>
<sequence length="52" mass="5975">MKLPQQPQNSCQEVTSIKLLLVKLLNSHAKFKTWDPLCYCGERARLCSLLDI</sequence>
<proteinExistence type="predicted"/>
<dbReference type="Proteomes" id="UP000494163">
    <property type="component" value="Chromosome 3L"/>
</dbReference>
<dbReference type="EMBL" id="CP012525">
    <property type="protein sequence ID" value="ALC45197.1"/>
    <property type="molecule type" value="Genomic_DNA"/>
</dbReference>